<evidence type="ECO:0000259" key="11">
    <source>
        <dbReference type="PROSITE" id="PS50929"/>
    </source>
</evidence>
<dbReference type="SUPFAM" id="SSF90123">
    <property type="entry name" value="ABC transporter transmembrane region"/>
    <property type="match status" value="1"/>
</dbReference>
<dbReference type="InterPro" id="IPR027417">
    <property type="entry name" value="P-loop_NTPase"/>
</dbReference>
<dbReference type="PROSITE" id="PS50990">
    <property type="entry name" value="PEPTIDASE_C39"/>
    <property type="match status" value="1"/>
</dbReference>
<dbReference type="GO" id="GO:0015421">
    <property type="term" value="F:ABC-type oligopeptide transporter activity"/>
    <property type="evidence" value="ECO:0007669"/>
    <property type="project" value="TreeGrafter"/>
</dbReference>
<evidence type="ECO:0000259" key="12">
    <source>
        <dbReference type="PROSITE" id="PS50990"/>
    </source>
</evidence>
<protein>
    <submittedName>
        <fullName evidence="13">Peptidase domain-containing ABC transporter</fullName>
    </submittedName>
</protein>
<dbReference type="GO" id="GO:0008234">
    <property type="term" value="F:cysteine-type peptidase activity"/>
    <property type="evidence" value="ECO:0007669"/>
    <property type="project" value="UniProtKB-KW"/>
</dbReference>
<keyword evidence="8 9" id="KW-0472">Membrane</keyword>
<evidence type="ECO:0000256" key="1">
    <source>
        <dbReference type="ARBA" id="ARBA00004651"/>
    </source>
</evidence>
<dbReference type="InterPro" id="IPR017871">
    <property type="entry name" value="ABC_transporter-like_CS"/>
</dbReference>
<reference evidence="13 14" key="1">
    <citation type="submission" date="2018-04" db="EMBL/GenBank/DDBJ databases">
        <authorList>
            <person name="Van Tyne D."/>
        </authorList>
    </citation>
    <scope>NUCLEOTIDE SEQUENCE [LARGE SCALE GENOMIC DNA]</scope>
    <source>
        <strain evidence="13 14">B2535</strain>
    </source>
</reference>
<dbReference type="InterPro" id="IPR033839">
    <property type="entry name" value="Lacticin_481_peptidase"/>
</dbReference>
<keyword evidence="7 9" id="KW-1133">Transmembrane helix</keyword>
<dbReference type="Gene3D" id="3.90.70.10">
    <property type="entry name" value="Cysteine proteinases"/>
    <property type="match status" value="1"/>
</dbReference>
<evidence type="ECO:0000256" key="2">
    <source>
        <dbReference type="ARBA" id="ARBA00022692"/>
    </source>
</evidence>
<dbReference type="Pfam" id="PF03412">
    <property type="entry name" value="Peptidase_C39"/>
    <property type="match status" value="1"/>
</dbReference>
<dbReference type="InterPro" id="IPR036640">
    <property type="entry name" value="ABC1_TM_sf"/>
</dbReference>
<dbReference type="PROSITE" id="PS00211">
    <property type="entry name" value="ABC_TRANSPORTER_1"/>
    <property type="match status" value="1"/>
</dbReference>
<proteinExistence type="predicted"/>
<dbReference type="InterPro" id="IPR003593">
    <property type="entry name" value="AAA+_ATPase"/>
</dbReference>
<dbReference type="Gene3D" id="3.40.50.300">
    <property type="entry name" value="P-loop containing nucleotide triphosphate hydrolases"/>
    <property type="match status" value="1"/>
</dbReference>
<feature type="domain" description="ABC transporter" evidence="10">
    <location>
        <begin position="471"/>
        <end position="706"/>
    </location>
</feature>
<dbReference type="InterPro" id="IPR005074">
    <property type="entry name" value="Peptidase_C39"/>
</dbReference>
<evidence type="ECO:0000256" key="6">
    <source>
        <dbReference type="ARBA" id="ARBA00022840"/>
    </source>
</evidence>
<dbReference type="AlphaFoldDB" id="A0A855UF87"/>
<dbReference type="Gene3D" id="1.20.1560.10">
    <property type="entry name" value="ABC transporter type 1, transmembrane domain"/>
    <property type="match status" value="1"/>
</dbReference>
<feature type="domain" description="ABC transmembrane type-1" evidence="11">
    <location>
        <begin position="159"/>
        <end position="437"/>
    </location>
</feature>
<sequence>MKRLKYVAQGEHSECALACITMLLNYYGNQSTLVELREKYGVPKGGLTIKNIRTVFDEYGFDVSTFKSSFSNYLDLPTPVISYWNNQHFVVIEKIKKKKVLILDPASNKRWIDISEFKKNFSNILIYAHKKKTKKEGKRKQFFLKSFIFTKFKRYFFSLIILSFVSQLLLLLIPIATKYSIDNIRSFQEIPTYVLLLILTSFFSVLYVVQYLKSSVVAEFQYEFDFKLMFSYIDKLFSMPLMYFSNRSTGELVFRANLNIYIRQILSQKVITTLIDSLFLGIYLFLMVNYSILLTIIALVLISLIAFLSIINSHTIKRFVDKEIMEQGNVQRIITEAIEGIETIKSANAEKSFLLNWKNMFTSQLLITKNKNRYIAIFGILPEIIQSVMPALFLIIGIKLIINNSLSLGSLIGFVSIVTMVMKPILSLVSSYNDFLLLNVYFQKLSEVLTYEEKNDFNNKKGNVGKEEFIYRVNNVYYTISVFEKNILNGISFDIRKGDKVAIVGRSGSGKSTLLKLLAGLLQPSNGEILYEGYPLSNNSNNRRNIFYVNQNAHIFNETIEKNISLEFKPNSSINEKKRLKESMSKSKMDEVLLGIPQYEKTIVSENGSNFSGGQRQKIALARAFYSNVNTLLLDEPTSAMDNISEFEVFSNLLDEKRTVITVAHRISTVRNFDKIILMDNGEIVCIGKHEDLIENSELYRSLYYKKQQFGGTK</sequence>
<feature type="transmembrane region" description="Helical" evidence="9">
    <location>
        <begin position="408"/>
        <end position="429"/>
    </location>
</feature>
<dbReference type="PANTHER" id="PTHR43394">
    <property type="entry name" value="ATP-DEPENDENT PERMEASE MDL1, MITOCHONDRIAL"/>
    <property type="match status" value="1"/>
</dbReference>
<dbReference type="InterPro" id="IPR003439">
    <property type="entry name" value="ABC_transporter-like_ATP-bd"/>
</dbReference>
<evidence type="ECO:0000256" key="3">
    <source>
        <dbReference type="ARBA" id="ARBA00022741"/>
    </source>
</evidence>
<dbReference type="GO" id="GO:0006508">
    <property type="term" value="P:proteolysis"/>
    <property type="evidence" value="ECO:0007669"/>
    <property type="project" value="InterPro"/>
</dbReference>
<dbReference type="Pfam" id="PF00664">
    <property type="entry name" value="ABC_membrane"/>
    <property type="match status" value="1"/>
</dbReference>
<feature type="transmembrane region" description="Helical" evidence="9">
    <location>
        <begin position="155"/>
        <end position="173"/>
    </location>
</feature>
<dbReference type="GO" id="GO:0005524">
    <property type="term" value="F:ATP binding"/>
    <property type="evidence" value="ECO:0007669"/>
    <property type="project" value="UniProtKB-KW"/>
</dbReference>
<dbReference type="PROSITE" id="PS50929">
    <property type="entry name" value="ABC_TM1F"/>
    <property type="match status" value="1"/>
</dbReference>
<comment type="caution">
    <text evidence="13">The sequence shown here is derived from an EMBL/GenBank/DDBJ whole genome shotgun (WGS) entry which is preliminary data.</text>
</comment>
<name>A0A855UF87_ENTFL</name>
<evidence type="ECO:0000259" key="10">
    <source>
        <dbReference type="PROSITE" id="PS50893"/>
    </source>
</evidence>
<keyword evidence="5" id="KW-0788">Thiol protease</keyword>
<comment type="subcellular location">
    <subcellularLocation>
        <location evidence="1">Cell membrane</location>
        <topology evidence="1">Multi-pass membrane protein</topology>
    </subcellularLocation>
</comment>
<gene>
    <name evidence="13" type="ORF">DAI13_02575</name>
</gene>
<dbReference type="Pfam" id="PF00005">
    <property type="entry name" value="ABC_tran"/>
    <property type="match status" value="1"/>
</dbReference>
<evidence type="ECO:0000256" key="8">
    <source>
        <dbReference type="ARBA" id="ARBA00023136"/>
    </source>
</evidence>
<keyword evidence="5" id="KW-0645">Protease</keyword>
<feature type="transmembrane region" description="Helical" evidence="9">
    <location>
        <begin position="270"/>
        <end position="286"/>
    </location>
</feature>
<feature type="transmembrane region" description="Helical" evidence="9">
    <location>
        <begin position="374"/>
        <end position="402"/>
    </location>
</feature>
<dbReference type="Proteomes" id="UP000244140">
    <property type="component" value="Unassembled WGS sequence"/>
</dbReference>
<dbReference type="PANTHER" id="PTHR43394:SF1">
    <property type="entry name" value="ATP-BINDING CASSETTE SUB-FAMILY B MEMBER 10, MITOCHONDRIAL"/>
    <property type="match status" value="1"/>
</dbReference>
<dbReference type="InterPro" id="IPR039421">
    <property type="entry name" value="Type_1_exporter"/>
</dbReference>
<accession>A0A855UF87</accession>
<dbReference type="CDD" id="cd18555">
    <property type="entry name" value="ABC_6TM_T1SS_like"/>
    <property type="match status" value="1"/>
</dbReference>
<dbReference type="EMBL" id="PZZH01000001">
    <property type="protein sequence ID" value="PTN76688.1"/>
    <property type="molecule type" value="Genomic_DNA"/>
</dbReference>
<evidence type="ECO:0000256" key="7">
    <source>
        <dbReference type="ARBA" id="ARBA00022989"/>
    </source>
</evidence>
<dbReference type="SMART" id="SM00382">
    <property type="entry name" value="AAA"/>
    <property type="match status" value="1"/>
</dbReference>
<feature type="transmembrane region" description="Helical" evidence="9">
    <location>
        <begin position="193"/>
        <end position="212"/>
    </location>
</feature>
<dbReference type="GO" id="GO:0005886">
    <property type="term" value="C:plasma membrane"/>
    <property type="evidence" value="ECO:0007669"/>
    <property type="project" value="UniProtKB-SubCell"/>
</dbReference>
<dbReference type="RefSeq" id="WP_002370927.1">
    <property type="nucleotide sequence ID" value="NZ_AP027297.1"/>
</dbReference>
<dbReference type="GO" id="GO:0016887">
    <property type="term" value="F:ATP hydrolysis activity"/>
    <property type="evidence" value="ECO:0007669"/>
    <property type="project" value="InterPro"/>
</dbReference>
<evidence type="ECO:0000256" key="9">
    <source>
        <dbReference type="SAM" id="Phobius"/>
    </source>
</evidence>
<keyword evidence="3" id="KW-0547">Nucleotide-binding</keyword>
<dbReference type="PROSITE" id="PS50893">
    <property type="entry name" value="ABC_TRANSPORTER_2"/>
    <property type="match status" value="1"/>
</dbReference>
<organism evidence="13 14">
    <name type="scientific">Enterococcus faecalis</name>
    <name type="common">Streptococcus faecalis</name>
    <dbReference type="NCBI Taxonomy" id="1351"/>
    <lineage>
        <taxon>Bacteria</taxon>
        <taxon>Bacillati</taxon>
        <taxon>Bacillota</taxon>
        <taxon>Bacilli</taxon>
        <taxon>Lactobacillales</taxon>
        <taxon>Enterococcaceae</taxon>
        <taxon>Enterococcus</taxon>
    </lineage>
</organism>
<dbReference type="SUPFAM" id="SSF52540">
    <property type="entry name" value="P-loop containing nucleoside triphosphate hydrolases"/>
    <property type="match status" value="1"/>
</dbReference>
<evidence type="ECO:0000313" key="14">
    <source>
        <dbReference type="Proteomes" id="UP000244140"/>
    </source>
</evidence>
<keyword evidence="2 9" id="KW-0812">Transmembrane</keyword>
<keyword evidence="6" id="KW-0067">ATP-binding</keyword>
<keyword evidence="4" id="KW-0378">Hydrolase</keyword>
<dbReference type="InterPro" id="IPR011527">
    <property type="entry name" value="ABC1_TM_dom"/>
</dbReference>
<dbReference type="CDD" id="cd02425">
    <property type="entry name" value="Peptidase_C39F"/>
    <property type="match status" value="1"/>
</dbReference>
<feature type="transmembrane region" description="Helical" evidence="9">
    <location>
        <begin position="292"/>
        <end position="311"/>
    </location>
</feature>
<evidence type="ECO:0000256" key="4">
    <source>
        <dbReference type="ARBA" id="ARBA00022801"/>
    </source>
</evidence>
<evidence type="ECO:0000313" key="13">
    <source>
        <dbReference type="EMBL" id="PTN76688.1"/>
    </source>
</evidence>
<evidence type="ECO:0000256" key="5">
    <source>
        <dbReference type="ARBA" id="ARBA00022807"/>
    </source>
</evidence>
<feature type="domain" description="Peptidase C39" evidence="12">
    <location>
        <begin position="9"/>
        <end position="128"/>
    </location>
</feature>